<dbReference type="AlphaFoldDB" id="A0A816VN45"/>
<evidence type="ECO:0000313" key="3">
    <source>
        <dbReference type="EMBL" id="CAF4179954.1"/>
    </source>
</evidence>
<dbReference type="PANTHER" id="PTHR34599:SF2">
    <property type="entry name" value="TRAF-TYPE DOMAIN-CONTAINING PROTEIN"/>
    <property type="match status" value="1"/>
</dbReference>
<dbReference type="Gene3D" id="1.10.606.20">
    <property type="match status" value="1"/>
</dbReference>
<evidence type="ECO:0000313" key="4">
    <source>
        <dbReference type="Proteomes" id="UP000663887"/>
    </source>
</evidence>
<gene>
    <name evidence="3" type="ORF">UXM345_LOCUS26795</name>
    <name evidence="2" type="ORF">XDN619_LOCUS23904</name>
</gene>
<comment type="caution">
    <text evidence="2">The sequence shown here is derived from an EMBL/GenBank/DDBJ whole genome shotgun (WGS) entry which is preliminary data.</text>
</comment>
<feature type="signal peptide" evidence="1">
    <location>
        <begin position="1"/>
        <end position="22"/>
    </location>
</feature>
<dbReference type="Proteomes" id="UP000663842">
    <property type="component" value="Unassembled WGS sequence"/>
</dbReference>
<feature type="chain" id="PRO_5036413283" evidence="1">
    <location>
        <begin position="23"/>
        <end position="588"/>
    </location>
</feature>
<evidence type="ECO:0000256" key="1">
    <source>
        <dbReference type="SAM" id="SignalP"/>
    </source>
</evidence>
<dbReference type="PANTHER" id="PTHR34599">
    <property type="entry name" value="PEROXIDASE-RELATED"/>
    <property type="match status" value="1"/>
</dbReference>
<dbReference type="InterPro" id="IPR036938">
    <property type="entry name" value="PAP2/HPO_sf"/>
</dbReference>
<name>A0A816VN45_9BILA</name>
<dbReference type="InterPro" id="IPR052559">
    <property type="entry name" value="V-haloperoxidase"/>
</dbReference>
<dbReference type="EMBL" id="CAJNRG010010837">
    <property type="protein sequence ID" value="CAF2126658.1"/>
    <property type="molecule type" value="Genomic_DNA"/>
</dbReference>
<evidence type="ECO:0000313" key="2">
    <source>
        <dbReference type="EMBL" id="CAF2126658.1"/>
    </source>
</evidence>
<organism evidence="2 4">
    <name type="scientific">Rotaria magnacalcarata</name>
    <dbReference type="NCBI Taxonomy" id="392030"/>
    <lineage>
        <taxon>Eukaryota</taxon>
        <taxon>Metazoa</taxon>
        <taxon>Spiralia</taxon>
        <taxon>Gnathifera</taxon>
        <taxon>Rotifera</taxon>
        <taxon>Eurotatoria</taxon>
        <taxon>Bdelloidea</taxon>
        <taxon>Philodinida</taxon>
        <taxon>Philodinidae</taxon>
        <taxon>Rotaria</taxon>
    </lineage>
</organism>
<accession>A0A816VN45</accession>
<keyword evidence="1" id="KW-0732">Signal</keyword>
<protein>
    <submittedName>
        <fullName evidence="2">Uncharacterized protein</fullName>
    </submittedName>
</protein>
<dbReference type="Proteomes" id="UP000663887">
    <property type="component" value="Unassembled WGS sequence"/>
</dbReference>
<dbReference type="EMBL" id="CAJOBF010005571">
    <property type="protein sequence ID" value="CAF4179954.1"/>
    <property type="molecule type" value="Genomic_DNA"/>
</dbReference>
<dbReference type="SUPFAM" id="SSF48317">
    <property type="entry name" value="Acid phosphatase/Vanadium-dependent haloperoxidase"/>
    <property type="match status" value="1"/>
</dbReference>
<proteinExistence type="predicted"/>
<sequence>MQHPLIFSVLIACLLLAVPIKSQDEYGQYHYSFDNDTVTASCAKPKPLIFELMFDFLTMIKAESGRPTQQCVLNNEGPGFISPPTIARHIFTAMTIAYNTFARYSQYANATLMYEGWSRMPHAQTQEQVPNCVYIYGFYHISNFLMPERVANYSFKENYERKYECDLTEISATTSSNLGLVQRDVDQLKAYLRTDGFNQEGCYADTSNYKPANPPCLLDNKTTIEICRNFSHTYNTVWSYGEIWKTGYINKPRRTSVPHTHLCKPFSLGKLQEYIATPYFDAPSFENGTMMSLPDQFLEVVNIQEGLGVDHDKPKLITEYWASGPNTAGTPGHWQSITLNIIRRLCYDNSDAIKLLFGVSAATYDASIAAWQSKRLYSTVRPVVYIPTEHMYATFKNQFVGMYCNFMDIEGWQWTPYLEETVITPDFQEYISGHSTFSRAAAVVLEALTGSPIIPGNLSVTIKAGQSLYQPRCNQSNATCYKKCRVNDSLDSENNYIPKVDVTLGPWKTYREIADEASISRKYGGIHIASGDIQGRIIGQKVGDMVSAKLLVLFNEDPRKPTSDSMRLQFHVVFYLIALIYYYDENNM</sequence>
<dbReference type="CDD" id="cd03398">
    <property type="entry name" value="PAP2_haloperoxidase"/>
    <property type="match status" value="1"/>
</dbReference>
<reference evidence="2" key="1">
    <citation type="submission" date="2021-02" db="EMBL/GenBank/DDBJ databases">
        <authorList>
            <person name="Nowell W R."/>
        </authorList>
    </citation>
    <scope>NUCLEOTIDE SEQUENCE</scope>
</reference>